<gene>
    <name evidence="1" type="ORF">FOZ62_012556</name>
</gene>
<protein>
    <submittedName>
        <fullName evidence="1">Uncharacterized protein</fullName>
    </submittedName>
</protein>
<sequence>MKWMTLLHNRCSGSWWIPQAERRASSAAEDQLVDMSHDEWTSIMGHKPPCSVEAMFPIPAGTPGCTDKSRRQLYQLRCNVYRTLGALARVWRRVPTLKCRLIELVGAAVSAAQSGRTSPNHLELCLLWFGTSRVRDNVEFFQLLRCAIQPGLRDASSGPLVEASTVLYSNVPSALRRVYEKGAPQGDKAGNTSLLFYSAIARCGKTLLDAIRELLKLPQVDAGVDLRLSAAA</sequence>
<evidence type="ECO:0000313" key="2">
    <source>
        <dbReference type="Proteomes" id="UP000574390"/>
    </source>
</evidence>
<feature type="non-terminal residue" evidence="1">
    <location>
        <position position="1"/>
    </location>
</feature>
<reference evidence="1 2" key="1">
    <citation type="submission" date="2020-04" db="EMBL/GenBank/DDBJ databases">
        <title>Perkinsus olseni comparative genomics.</title>
        <authorList>
            <person name="Bogema D.R."/>
        </authorList>
    </citation>
    <scope>NUCLEOTIDE SEQUENCE [LARGE SCALE GENOMIC DNA]</scope>
    <source>
        <strain evidence="1">ATCC PRA-205</strain>
    </source>
</reference>
<name>A0A7J6P0F9_PEROL</name>
<organism evidence="1 2">
    <name type="scientific">Perkinsus olseni</name>
    <name type="common">Perkinsus atlanticus</name>
    <dbReference type="NCBI Taxonomy" id="32597"/>
    <lineage>
        <taxon>Eukaryota</taxon>
        <taxon>Sar</taxon>
        <taxon>Alveolata</taxon>
        <taxon>Perkinsozoa</taxon>
        <taxon>Perkinsea</taxon>
        <taxon>Perkinsida</taxon>
        <taxon>Perkinsidae</taxon>
        <taxon>Perkinsus</taxon>
    </lineage>
</organism>
<evidence type="ECO:0000313" key="1">
    <source>
        <dbReference type="EMBL" id="KAF4689612.1"/>
    </source>
</evidence>
<dbReference type="EMBL" id="JABANM010036511">
    <property type="protein sequence ID" value="KAF4689612.1"/>
    <property type="molecule type" value="Genomic_DNA"/>
</dbReference>
<accession>A0A7J6P0F9</accession>
<dbReference type="Proteomes" id="UP000574390">
    <property type="component" value="Unassembled WGS sequence"/>
</dbReference>
<dbReference type="AlphaFoldDB" id="A0A7J6P0F9"/>
<proteinExistence type="predicted"/>
<comment type="caution">
    <text evidence="1">The sequence shown here is derived from an EMBL/GenBank/DDBJ whole genome shotgun (WGS) entry which is preliminary data.</text>
</comment>